<reference evidence="5 6" key="1">
    <citation type="journal article" date="2012" name="Nat. Biotechnol.">
        <title>Draft genome sequence of pigeonpea (Cajanus cajan), an orphan legume crop of resource-poor farmers.</title>
        <authorList>
            <person name="Varshney R.K."/>
            <person name="Chen W."/>
            <person name="Li Y."/>
            <person name="Bharti A.K."/>
            <person name="Saxena R.K."/>
            <person name="Schlueter J.A."/>
            <person name="Donoghue M.T."/>
            <person name="Azam S."/>
            <person name="Fan G."/>
            <person name="Whaley A.M."/>
            <person name="Farmer A.D."/>
            <person name="Sheridan J."/>
            <person name="Iwata A."/>
            <person name="Tuteja R."/>
            <person name="Penmetsa R.V."/>
            <person name="Wu W."/>
            <person name="Upadhyaya H.D."/>
            <person name="Yang S.P."/>
            <person name="Shah T."/>
            <person name="Saxena K.B."/>
            <person name="Michael T."/>
            <person name="McCombie W.R."/>
            <person name="Yang B."/>
            <person name="Zhang G."/>
            <person name="Yang H."/>
            <person name="Wang J."/>
            <person name="Spillane C."/>
            <person name="Cook D.R."/>
            <person name="May G.D."/>
            <person name="Xu X."/>
            <person name="Jackson S.A."/>
        </authorList>
    </citation>
    <scope>NUCLEOTIDE SEQUENCE [LARGE SCALE GENOMIC DNA]</scope>
    <source>
        <strain evidence="6">cv. Asha</strain>
    </source>
</reference>
<dbReference type="EMBL" id="CM003610">
    <property type="protein sequence ID" value="KYP62849.1"/>
    <property type="molecule type" value="Genomic_DNA"/>
</dbReference>
<organism evidence="5 6">
    <name type="scientific">Cajanus cajan</name>
    <name type="common">Pigeon pea</name>
    <name type="synonym">Cajanus indicus</name>
    <dbReference type="NCBI Taxonomy" id="3821"/>
    <lineage>
        <taxon>Eukaryota</taxon>
        <taxon>Viridiplantae</taxon>
        <taxon>Streptophyta</taxon>
        <taxon>Embryophyta</taxon>
        <taxon>Tracheophyta</taxon>
        <taxon>Spermatophyta</taxon>
        <taxon>Magnoliopsida</taxon>
        <taxon>eudicotyledons</taxon>
        <taxon>Gunneridae</taxon>
        <taxon>Pentapetalae</taxon>
        <taxon>rosids</taxon>
        <taxon>fabids</taxon>
        <taxon>Fabales</taxon>
        <taxon>Fabaceae</taxon>
        <taxon>Papilionoideae</taxon>
        <taxon>50 kb inversion clade</taxon>
        <taxon>NPAAA clade</taxon>
        <taxon>indigoferoid/millettioid clade</taxon>
        <taxon>Phaseoleae</taxon>
        <taxon>Cajanus</taxon>
    </lineage>
</organism>
<dbReference type="Gramene" id="C.cajan_16904.t">
    <property type="protein sequence ID" value="C.cajan_16904.t"/>
    <property type="gene ID" value="C.cajan_16904"/>
</dbReference>
<dbReference type="InterPro" id="IPR008962">
    <property type="entry name" value="PapD-like_sf"/>
</dbReference>
<evidence type="ECO:0000256" key="1">
    <source>
        <dbReference type="ARBA" id="ARBA00008932"/>
    </source>
</evidence>
<dbReference type="PIRSF" id="PIRSF019693">
    <property type="entry name" value="VAMP-associated"/>
    <property type="match status" value="1"/>
</dbReference>
<dbReference type="SUPFAM" id="SSF49354">
    <property type="entry name" value="PapD-like"/>
    <property type="match status" value="1"/>
</dbReference>
<dbReference type="FunFam" id="2.60.40.10:FF:000813">
    <property type="entry name" value="Vesicle-associated protein 1-1"/>
    <property type="match status" value="1"/>
</dbReference>
<dbReference type="InterPro" id="IPR013783">
    <property type="entry name" value="Ig-like_fold"/>
</dbReference>
<name>A0A151T721_CAJCA</name>
<dbReference type="Gene3D" id="2.60.40.10">
    <property type="entry name" value="Immunoglobulins"/>
    <property type="match status" value="1"/>
</dbReference>
<gene>
    <name evidence="5" type="ORF">KK1_017407</name>
</gene>
<evidence type="ECO:0000313" key="6">
    <source>
        <dbReference type="Proteomes" id="UP000075243"/>
    </source>
</evidence>
<dbReference type="GO" id="GO:0005789">
    <property type="term" value="C:endoplasmic reticulum membrane"/>
    <property type="evidence" value="ECO:0007669"/>
    <property type="project" value="InterPro"/>
</dbReference>
<dbReference type="GO" id="GO:0005886">
    <property type="term" value="C:plasma membrane"/>
    <property type="evidence" value="ECO:0007669"/>
    <property type="project" value="TreeGrafter"/>
</dbReference>
<evidence type="ECO:0000256" key="2">
    <source>
        <dbReference type="SAM" id="Coils"/>
    </source>
</evidence>
<keyword evidence="3" id="KW-1133">Transmembrane helix</keyword>
<dbReference type="GO" id="GO:0090158">
    <property type="term" value="P:endoplasmic reticulum membrane organization"/>
    <property type="evidence" value="ECO:0007669"/>
    <property type="project" value="TreeGrafter"/>
</dbReference>
<dbReference type="InterPro" id="IPR000535">
    <property type="entry name" value="MSP_dom"/>
</dbReference>
<dbReference type="OrthoDB" id="264603at2759"/>
<comment type="similarity">
    <text evidence="1">Belongs to the VAMP-associated protein (VAP) (TC 9.B.17) family.</text>
</comment>
<keyword evidence="3" id="KW-0472">Membrane</keyword>
<feature type="transmembrane region" description="Helical" evidence="3">
    <location>
        <begin position="248"/>
        <end position="269"/>
    </location>
</feature>
<keyword evidence="2" id="KW-0175">Coiled coil</keyword>
<feature type="domain" description="MSP" evidence="4">
    <location>
        <begin position="7"/>
        <end position="127"/>
    </location>
</feature>
<dbReference type="Pfam" id="PF00635">
    <property type="entry name" value="Motile_Sperm"/>
    <property type="match status" value="1"/>
</dbReference>
<dbReference type="AlphaFoldDB" id="A0A151T721"/>
<protein>
    <submittedName>
        <fullName evidence="5">Vesicle-associated membrane protein-associated protein C16G5.05c</fullName>
    </submittedName>
</protein>
<dbReference type="InterPro" id="IPR016763">
    <property type="entry name" value="VAP"/>
</dbReference>
<evidence type="ECO:0000256" key="3">
    <source>
        <dbReference type="SAM" id="Phobius"/>
    </source>
</evidence>
<dbReference type="PANTHER" id="PTHR10809">
    <property type="entry name" value="VESICLE-ASSOCIATED MEMBRANE PROTEIN-ASSOCIATED PROTEIN"/>
    <property type="match status" value="1"/>
</dbReference>
<sequence>MATDHKLLHVHPPQLTFVFEPNKQSSCLLHLSNNASHHVAFKVKTTSPKKYCVRPTLGIVNPHGTCHFTVTMQAQRTAPPDFNCKDKFLLQTAVVPSGTTQDQISSHMFLKDNGSRVQETKLRVLLISPPSSPVNAHFNQMPPPLTVEKRLEAAAEDMEDEADKDNVPRCVEKVGDMNGVNDVVKLTLAKDSEGLNSRLSAVDAKLREAEETIMKLIAEKQKNTREKELLKQELEMLKKKIKMRRAQGGFPFLFVCVVSLVSMAVGYYIHP</sequence>
<accession>A0A151T721</accession>
<dbReference type="OMA" id="FNCKDKF"/>
<feature type="coiled-coil region" evidence="2">
    <location>
        <begin position="192"/>
        <end position="247"/>
    </location>
</feature>
<dbReference type="GO" id="GO:0061817">
    <property type="term" value="P:endoplasmic reticulum-plasma membrane tethering"/>
    <property type="evidence" value="ECO:0007669"/>
    <property type="project" value="TreeGrafter"/>
</dbReference>
<keyword evidence="6" id="KW-1185">Reference proteome</keyword>
<evidence type="ECO:0000313" key="5">
    <source>
        <dbReference type="EMBL" id="KYP62849.1"/>
    </source>
</evidence>
<dbReference type="PROSITE" id="PS50202">
    <property type="entry name" value="MSP"/>
    <property type="match status" value="1"/>
</dbReference>
<dbReference type="Proteomes" id="UP000075243">
    <property type="component" value="Chromosome 8"/>
</dbReference>
<evidence type="ECO:0000259" key="4">
    <source>
        <dbReference type="PROSITE" id="PS50202"/>
    </source>
</evidence>
<keyword evidence="3" id="KW-0812">Transmembrane</keyword>
<dbReference type="PANTHER" id="PTHR10809:SF148">
    <property type="entry name" value="OS01G0936800 PROTEIN"/>
    <property type="match status" value="1"/>
</dbReference>
<proteinExistence type="inferred from homology"/>